<accession>X1IZR4</accession>
<dbReference type="Pfam" id="PF05048">
    <property type="entry name" value="NosD"/>
    <property type="match status" value="1"/>
</dbReference>
<dbReference type="NCBIfam" id="TIGR03804">
    <property type="entry name" value="para_beta_helix"/>
    <property type="match status" value="2"/>
</dbReference>
<sequence length="134" mass="15243">VVRINDEIKDDYSVYLTGFTIKNSGNEYTDAGIEVTSDENTITKNIIEDNYHGIYLKHSSDDNNISYNLIRNNNWNGIYVESVCSINDGNIIFENTIENNNYAGIAMEGSSYNYIYHNNFIGNLLNAYDDSNNI</sequence>
<dbReference type="InterPro" id="IPR011050">
    <property type="entry name" value="Pectin_lyase_fold/virulence"/>
</dbReference>
<name>X1IZR4_9ZZZZ</name>
<dbReference type="SUPFAM" id="SSF51126">
    <property type="entry name" value="Pectin lyase-like"/>
    <property type="match status" value="1"/>
</dbReference>
<dbReference type="InterPro" id="IPR022441">
    <property type="entry name" value="Para_beta_helix_rpt-2"/>
</dbReference>
<dbReference type="AlphaFoldDB" id="X1IZR4"/>
<protein>
    <recommendedName>
        <fullName evidence="1">Periplasmic copper-binding protein NosD beta helix domain-containing protein</fullName>
    </recommendedName>
</protein>
<dbReference type="EMBL" id="BARU01033801">
    <property type="protein sequence ID" value="GAH71569.1"/>
    <property type="molecule type" value="Genomic_DNA"/>
</dbReference>
<organism evidence="2">
    <name type="scientific">marine sediment metagenome</name>
    <dbReference type="NCBI Taxonomy" id="412755"/>
    <lineage>
        <taxon>unclassified sequences</taxon>
        <taxon>metagenomes</taxon>
        <taxon>ecological metagenomes</taxon>
    </lineage>
</organism>
<dbReference type="InterPro" id="IPR012334">
    <property type="entry name" value="Pectin_lyas_fold"/>
</dbReference>
<evidence type="ECO:0000313" key="2">
    <source>
        <dbReference type="EMBL" id="GAH71569.1"/>
    </source>
</evidence>
<proteinExistence type="predicted"/>
<dbReference type="SMART" id="SM00710">
    <property type="entry name" value="PbH1"/>
    <property type="match status" value="5"/>
</dbReference>
<dbReference type="InterPro" id="IPR006626">
    <property type="entry name" value="PbH1"/>
</dbReference>
<comment type="caution">
    <text evidence="2">The sequence shown here is derived from an EMBL/GenBank/DDBJ whole genome shotgun (WGS) entry which is preliminary data.</text>
</comment>
<feature type="non-terminal residue" evidence="2">
    <location>
        <position position="1"/>
    </location>
</feature>
<feature type="domain" description="Periplasmic copper-binding protein NosD beta helix" evidence="1">
    <location>
        <begin position="19"/>
        <end position="133"/>
    </location>
</feature>
<reference evidence="2" key="1">
    <citation type="journal article" date="2014" name="Front. Microbiol.">
        <title>High frequency of phylogenetically diverse reductive dehalogenase-homologous genes in deep subseafloor sedimentary metagenomes.</title>
        <authorList>
            <person name="Kawai M."/>
            <person name="Futagami T."/>
            <person name="Toyoda A."/>
            <person name="Takaki Y."/>
            <person name="Nishi S."/>
            <person name="Hori S."/>
            <person name="Arai W."/>
            <person name="Tsubouchi T."/>
            <person name="Morono Y."/>
            <person name="Uchiyama I."/>
            <person name="Ito T."/>
            <person name="Fujiyama A."/>
            <person name="Inagaki F."/>
            <person name="Takami H."/>
        </authorList>
    </citation>
    <scope>NUCLEOTIDE SEQUENCE</scope>
    <source>
        <strain evidence="2">Expedition CK06-06</strain>
    </source>
</reference>
<evidence type="ECO:0000259" key="1">
    <source>
        <dbReference type="Pfam" id="PF05048"/>
    </source>
</evidence>
<dbReference type="InterPro" id="IPR007742">
    <property type="entry name" value="NosD_dom"/>
</dbReference>
<dbReference type="Gene3D" id="2.160.20.10">
    <property type="entry name" value="Single-stranded right-handed beta-helix, Pectin lyase-like"/>
    <property type="match status" value="1"/>
</dbReference>
<gene>
    <name evidence="2" type="ORF">S03H2_53124</name>
</gene>